<sequence length="149" mass="15717">MCPTDSVIFHPANGPYTTDALSESLPKNPQGCRRMNAVCKSGSAADNSFMEFNNGIGGPPVAPIIKALLVCKADQKWYYTQGANTLSLANNAAGCKQMNAVCTATQPGLQAFMEFNSAIGGPVIAETVTSLLTCADDGKWYFTIGQNSL</sequence>
<comment type="caution">
    <text evidence="1">The sequence shown here is derived from an EMBL/GenBank/DDBJ whole genome shotgun (WGS) entry which is preliminary data.</text>
</comment>
<keyword evidence="2" id="KW-1185">Reference proteome</keyword>
<organism evidence="1 2">
    <name type="scientific">Ancylostoma ceylanicum</name>
    <dbReference type="NCBI Taxonomy" id="53326"/>
    <lineage>
        <taxon>Eukaryota</taxon>
        <taxon>Metazoa</taxon>
        <taxon>Ecdysozoa</taxon>
        <taxon>Nematoda</taxon>
        <taxon>Chromadorea</taxon>
        <taxon>Rhabditida</taxon>
        <taxon>Rhabditina</taxon>
        <taxon>Rhabditomorpha</taxon>
        <taxon>Strongyloidea</taxon>
        <taxon>Ancylostomatidae</taxon>
        <taxon>Ancylostomatinae</taxon>
        <taxon>Ancylostoma</taxon>
    </lineage>
</organism>
<name>A0A016WQY6_9BILA</name>
<protein>
    <recommendedName>
        <fullName evidence="3">C6 domain-containing protein</fullName>
    </recommendedName>
</protein>
<dbReference type="OrthoDB" id="5836791at2759"/>
<accession>A0A016WQY6</accession>
<dbReference type="Proteomes" id="UP000024635">
    <property type="component" value="Unassembled WGS sequence"/>
</dbReference>
<dbReference type="AlphaFoldDB" id="A0A016WQY6"/>
<proteinExistence type="predicted"/>
<evidence type="ECO:0000313" key="2">
    <source>
        <dbReference type="Proteomes" id="UP000024635"/>
    </source>
</evidence>
<evidence type="ECO:0008006" key="3">
    <source>
        <dbReference type="Google" id="ProtNLM"/>
    </source>
</evidence>
<gene>
    <name evidence="1" type="primary">Acey_s0538.g3133</name>
    <name evidence="1" type="ORF">Y032_0538g3133</name>
</gene>
<reference evidence="2" key="1">
    <citation type="journal article" date="2015" name="Nat. Genet.">
        <title>The genome and transcriptome of the zoonotic hookworm Ancylostoma ceylanicum identify infection-specific gene families.</title>
        <authorList>
            <person name="Schwarz E.M."/>
            <person name="Hu Y."/>
            <person name="Antoshechkin I."/>
            <person name="Miller M.M."/>
            <person name="Sternberg P.W."/>
            <person name="Aroian R.V."/>
        </authorList>
    </citation>
    <scope>NUCLEOTIDE SEQUENCE</scope>
    <source>
        <strain evidence="2">HY135</strain>
    </source>
</reference>
<dbReference type="EMBL" id="JARK01000138">
    <property type="protein sequence ID" value="EYC42234.1"/>
    <property type="molecule type" value="Genomic_DNA"/>
</dbReference>
<evidence type="ECO:0000313" key="1">
    <source>
        <dbReference type="EMBL" id="EYC42234.1"/>
    </source>
</evidence>